<dbReference type="PROSITE" id="PS50893">
    <property type="entry name" value="ABC_TRANSPORTER_2"/>
    <property type="match status" value="2"/>
</dbReference>
<dbReference type="InterPro" id="IPR011527">
    <property type="entry name" value="ABC1_TM_dom"/>
</dbReference>
<dbReference type="EMBL" id="LUEZ02000113">
    <property type="protein sequence ID" value="RDB17416.1"/>
    <property type="molecule type" value="Genomic_DNA"/>
</dbReference>
<dbReference type="FunFam" id="3.40.50.300:FF:001471">
    <property type="entry name" value="P-loop containing nucleoside triphosphate hydrolase protein"/>
    <property type="match status" value="1"/>
</dbReference>
<evidence type="ECO:0000256" key="4">
    <source>
        <dbReference type="ARBA" id="ARBA00022741"/>
    </source>
</evidence>
<feature type="transmembrane region" description="Helical" evidence="8">
    <location>
        <begin position="1009"/>
        <end position="1031"/>
    </location>
</feature>
<feature type="transmembrane region" description="Helical" evidence="8">
    <location>
        <begin position="1238"/>
        <end position="1261"/>
    </location>
</feature>
<dbReference type="InterPro" id="IPR039421">
    <property type="entry name" value="Type_1_exporter"/>
</dbReference>
<dbReference type="InterPro" id="IPR036640">
    <property type="entry name" value="ABC1_TM_sf"/>
</dbReference>
<feature type="transmembrane region" description="Helical" evidence="8">
    <location>
        <begin position="1051"/>
        <end position="1072"/>
    </location>
</feature>
<dbReference type="InParanoid" id="A0A369JEX4"/>
<feature type="transmembrane region" description="Helical" evidence="8">
    <location>
        <begin position="307"/>
        <end position="327"/>
    </location>
</feature>
<keyword evidence="2" id="KW-0813">Transport</keyword>
<evidence type="ECO:0000256" key="6">
    <source>
        <dbReference type="ARBA" id="ARBA00022989"/>
    </source>
</evidence>
<accession>A0A369JEX4</accession>
<sequence>MAALSVRHSSIVLRCTNKVKHTGSIVLLLHCPLNKKKDAHIRWKAFRSFNPPLSLPSSLLTMRRNSALAVDTSTTTMNKNELAYELELSPRSSVFSEIKLESQAPVTPPTPTPPPQLTPSIRLLFSQLPRRHLLLLLLPAIVSSMIAGGIAPFMTFVVGEAFAAFAAYPQTPNPPEAAKDQLLHGVGLAAIQLVALAVGSLALSSVTSCLWIWTGERNVMALRKRVYEAVTEKDMVWFDTKMGAEENTAAAEDAGPLGAGGLMAKFTRETDDVRAATSLASGQLLQYLTTCIACLLLAFLRSWALTLVILSAVPLLIFIQALSQALAGPLLSNERSATATAATLVDRALASIATVKAFNAQAHELGMVATMLDAMKQAAGKLNVVWGVTSAMGQFVMMAMFVQGFWFGAKLVKEGKIDAGDVMSVFWACLIATSNLQMCIPQLIIIAKGKYAVVALLTLVGDAESAPVVSDPMPPTPSTVTSFKRSHTLRKIRPTMCAGELSFHNVSFTYPSRPSDQPTLQDVTLFLPAHETTFIVGTSGSGKSTIAALLLRMYAPNAGCGEVCLDERDVRFLDENWMRSHVAGVGQGADVVFEGMTVRENILVGSDRVGVSDVEVEDACRMALLHEFVRELPDGYDTVLGQGGVSLSGGQRQRLAIARARLRDPTVLVLDEATSALDATSRLLVFAALREWRRNKTTIVVTHDLSQIEAEDFVYVMKSGHVVEQGYRQDLERCEGPSSSSSFMSSVETFPDSGRGEFRKMLDIQLGMGGYLPIKDIDAPVAASDLDMEDSDASTDEEEMDKYHLAVKHQTLLRPLTLGNWMFDVVADLTSTNKRETRVIAPAPIVEIEDASPRKRRPSSLHIDIPITPAKALERESKWSGRRMSLQFTPTSPVFSMSAVSQVPLIYPRQVAEDDEEFEGEKDAMTRSATLAHTRRTGRRNERTRWDVKTEAPPQESTKRRWGARKTAKSPLSVSVEVTPTDAEQQRFIHPSFWSTVRTTFPTIPQKPLLFIGLLTCLVSGAMTPLFSFLLSRLLFEVSTGAQNTSIINRFGGIVLGVAGVDGILMGLKYFLMETSAMVWITALRKRCLSLVLKQDKKWFDKSDNSPVRLVQVLIKDGDDARNLIAVVAGQCVVVVSMLSVGLIWAMARGWQLTMVGMAIAPVFAGVMAVQTKLVAGCEVRNKRAREDVARGYYEAISNIRGIRAMSFETVFRRNFDKAADKALATGVRGAFVEGCTYGVASGLIYLAEALLFYVGAVLISKGTYTYLQMVEVLNLVVFTVTIGSQLMAFTQKIAESVQATHDFNQLLKLEDTTPSEATGILRPEITGPITFNHVQFSYPERPGVPILKDINLSIAPGESVAIVGASGSGKSTIAALLQRLYEPDTGSIIVGGASLSDIDVHHLRHHVSVVSQHPNLFDASVADNIRYGSGSALVTDTDIRRAAKEANVHDFIMGLPHGYDTHVGENAGLISGGQAQRLQIARALVRPARVLILDECTSALDPENQRAVLEAIGKVQRSGEGRTTVMVTHKLQVMQMCDRILVVADGEVKEQGTFDELVRRKGVFATLASGGEWIGE</sequence>
<dbReference type="FunCoup" id="A0A369JEX4">
    <property type="interactions" value="31"/>
</dbReference>
<dbReference type="InterPro" id="IPR003593">
    <property type="entry name" value="AAA+_ATPase"/>
</dbReference>
<keyword evidence="7 8" id="KW-0472">Membrane</keyword>
<evidence type="ECO:0000313" key="11">
    <source>
        <dbReference type="EMBL" id="RDB17416.1"/>
    </source>
</evidence>
<gene>
    <name evidence="11" type="primary">ABCB1</name>
    <name evidence="11" type="ORF">Hypma_001963</name>
</gene>
<feature type="domain" description="ABC transporter" evidence="9">
    <location>
        <begin position="1330"/>
        <end position="1571"/>
    </location>
</feature>
<evidence type="ECO:0000256" key="7">
    <source>
        <dbReference type="ARBA" id="ARBA00023136"/>
    </source>
</evidence>
<evidence type="ECO:0000256" key="5">
    <source>
        <dbReference type="ARBA" id="ARBA00022840"/>
    </source>
</evidence>
<dbReference type="PANTHER" id="PTHR43394:SF1">
    <property type="entry name" value="ATP-BINDING CASSETTE SUB-FAMILY B MEMBER 10, MITOCHONDRIAL"/>
    <property type="match status" value="1"/>
</dbReference>
<dbReference type="Pfam" id="PF00005">
    <property type="entry name" value="ABC_tran"/>
    <property type="match status" value="2"/>
</dbReference>
<dbReference type="PROSITE" id="PS00211">
    <property type="entry name" value="ABC_TRANSPORTER_1"/>
    <property type="match status" value="1"/>
</dbReference>
<dbReference type="Gene3D" id="3.40.50.300">
    <property type="entry name" value="P-loop containing nucleotide triphosphate hydrolases"/>
    <property type="match status" value="2"/>
</dbReference>
<feature type="domain" description="ABC transporter" evidence="9">
    <location>
        <begin position="501"/>
        <end position="744"/>
    </location>
</feature>
<dbReference type="CDD" id="cd18577">
    <property type="entry name" value="ABC_6TM_Pgp_ABCB1_D1_like"/>
    <property type="match status" value="1"/>
</dbReference>
<dbReference type="SUPFAM" id="SSF52540">
    <property type="entry name" value="P-loop containing nucleoside triphosphate hydrolases"/>
    <property type="match status" value="2"/>
</dbReference>
<feature type="transmembrane region" description="Helical" evidence="8">
    <location>
        <begin position="1124"/>
        <end position="1147"/>
    </location>
</feature>
<dbReference type="GO" id="GO:0005737">
    <property type="term" value="C:cytoplasm"/>
    <property type="evidence" value="ECO:0007669"/>
    <property type="project" value="UniProtKB-ARBA"/>
</dbReference>
<feature type="domain" description="ABC transmembrane type-1" evidence="10">
    <location>
        <begin position="1011"/>
        <end position="1271"/>
    </location>
</feature>
<dbReference type="FunFam" id="3.40.50.300:FF:000836">
    <property type="entry name" value="ABC transporter B family member 25"/>
    <property type="match status" value="1"/>
</dbReference>
<dbReference type="PROSITE" id="PS50929">
    <property type="entry name" value="ABC_TM1F"/>
    <property type="match status" value="2"/>
</dbReference>
<keyword evidence="5" id="KW-0067">ATP-binding</keyword>
<keyword evidence="3 8" id="KW-0812">Transmembrane</keyword>
<feature type="domain" description="ABC transmembrane type-1" evidence="10">
    <location>
        <begin position="140"/>
        <end position="448"/>
    </location>
</feature>
<dbReference type="OrthoDB" id="6500128at2759"/>
<evidence type="ECO:0000259" key="9">
    <source>
        <dbReference type="PROSITE" id="PS50893"/>
    </source>
</evidence>
<dbReference type="InterPro" id="IPR027417">
    <property type="entry name" value="P-loop_NTPase"/>
</dbReference>
<dbReference type="CDD" id="cd18578">
    <property type="entry name" value="ABC_6TM_Pgp_ABCB1_D2_like"/>
    <property type="match status" value="1"/>
</dbReference>
<evidence type="ECO:0000259" key="10">
    <source>
        <dbReference type="PROSITE" id="PS50929"/>
    </source>
</evidence>
<comment type="subcellular location">
    <subcellularLocation>
        <location evidence="1">Membrane</location>
        <topology evidence="1">Multi-pass membrane protein</topology>
    </subcellularLocation>
</comment>
<keyword evidence="6 8" id="KW-1133">Transmembrane helix</keyword>
<dbReference type="SUPFAM" id="SSF90123">
    <property type="entry name" value="ABC transporter transmembrane region"/>
    <property type="match status" value="2"/>
</dbReference>
<feature type="transmembrane region" description="Helical" evidence="8">
    <location>
        <begin position="186"/>
        <end position="213"/>
    </location>
</feature>
<feature type="transmembrane region" description="Helical" evidence="8">
    <location>
        <begin position="425"/>
        <end position="447"/>
    </location>
</feature>
<dbReference type="InterPro" id="IPR003439">
    <property type="entry name" value="ABC_transporter-like_ATP-bd"/>
</dbReference>
<dbReference type="Gene3D" id="1.20.1560.10">
    <property type="entry name" value="ABC transporter type 1, transmembrane domain"/>
    <property type="match status" value="3"/>
</dbReference>
<evidence type="ECO:0000256" key="8">
    <source>
        <dbReference type="SAM" id="Phobius"/>
    </source>
</evidence>
<comment type="caution">
    <text evidence="11">The sequence shown here is derived from an EMBL/GenBank/DDBJ whole genome shotgun (WGS) entry which is preliminary data.</text>
</comment>
<dbReference type="Pfam" id="PF00664">
    <property type="entry name" value="ABC_membrane"/>
    <property type="match status" value="2"/>
</dbReference>
<feature type="transmembrane region" description="Helical" evidence="8">
    <location>
        <begin position="384"/>
        <end position="405"/>
    </location>
</feature>
<dbReference type="Proteomes" id="UP000076154">
    <property type="component" value="Unassembled WGS sequence"/>
</dbReference>
<feature type="transmembrane region" description="Helical" evidence="8">
    <location>
        <begin position="1267"/>
        <end position="1290"/>
    </location>
</feature>
<dbReference type="GO" id="GO:0015421">
    <property type="term" value="F:ABC-type oligopeptide transporter activity"/>
    <property type="evidence" value="ECO:0007669"/>
    <property type="project" value="TreeGrafter"/>
</dbReference>
<keyword evidence="4" id="KW-0547">Nucleotide-binding</keyword>
<dbReference type="InterPro" id="IPR017871">
    <property type="entry name" value="ABC_transporter-like_CS"/>
</dbReference>
<evidence type="ECO:0000313" key="12">
    <source>
        <dbReference type="Proteomes" id="UP000076154"/>
    </source>
</evidence>
<dbReference type="GO" id="GO:0016887">
    <property type="term" value="F:ATP hydrolysis activity"/>
    <property type="evidence" value="ECO:0007669"/>
    <property type="project" value="InterPro"/>
</dbReference>
<dbReference type="GO" id="GO:0016020">
    <property type="term" value="C:membrane"/>
    <property type="evidence" value="ECO:0007669"/>
    <property type="project" value="UniProtKB-SubCell"/>
</dbReference>
<dbReference type="SMART" id="SM00382">
    <property type="entry name" value="AAA"/>
    <property type="match status" value="2"/>
</dbReference>
<proteinExistence type="predicted"/>
<name>A0A369JEX4_HYPMA</name>
<dbReference type="GO" id="GO:0005524">
    <property type="term" value="F:ATP binding"/>
    <property type="evidence" value="ECO:0007669"/>
    <property type="project" value="UniProtKB-KW"/>
</dbReference>
<feature type="transmembrane region" description="Helical" evidence="8">
    <location>
        <begin position="133"/>
        <end position="166"/>
    </location>
</feature>
<dbReference type="STRING" id="39966.A0A369JEX4"/>
<evidence type="ECO:0000256" key="2">
    <source>
        <dbReference type="ARBA" id="ARBA00022448"/>
    </source>
</evidence>
<feature type="transmembrane region" description="Helical" evidence="8">
    <location>
        <begin position="1153"/>
        <end position="1176"/>
    </location>
</feature>
<dbReference type="PANTHER" id="PTHR43394">
    <property type="entry name" value="ATP-DEPENDENT PERMEASE MDL1, MITOCHONDRIAL"/>
    <property type="match status" value="1"/>
</dbReference>
<organism evidence="11 12">
    <name type="scientific">Hypsizygus marmoreus</name>
    <name type="common">White beech mushroom</name>
    <name type="synonym">Agaricus marmoreus</name>
    <dbReference type="NCBI Taxonomy" id="39966"/>
    <lineage>
        <taxon>Eukaryota</taxon>
        <taxon>Fungi</taxon>
        <taxon>Dikarya</taxon>
        <taxon>Basidiomycota</taxon>
        <taxon>Agaricomycotina</taxon>
        <taxon>Agaricomycetes</taxon>
        <taxon>Agaricomycetidae</taxon>
        <taxon>Agaricales</taxon>
        <taxon>Tricholomatineae</taxon>
        <taxon>Lyophyllaceae</taxon>
        <taxon>Hypsizygus</taxon>
    </lineage>
</organism>
<keyword evidence="12" id="KW-1185">Reference proteome</keyword>
<evidence type="ECO:0000256" key="3">
    <source>
        <dbReference type="ARBA" id="ARBA00022692"/>
    </source>
</evidence>
<protein>
    <submittedName>
        <fullName evidence="11">Multidrug resistance protein 1</fullName>
    </submittedName>
</protein>
<evidence type="ECO:0000256" key="1">
    <source>
        <dbReference type="ARBA" id="ARBA00004141"/>
    </source>
</evidence>
<reference evidence="11" key="1">
    <citation type="submission" date="2018-04" db="EMBL/GenBank/DDBJ databases">
        <title>Whole genome sequencing of Hypsizygus marmoreus.</title>
        <authorList>
            <person name="Choi I.-G."/>
            <person name="Min B."/>
            <person name="Kim J.-G."/>
            <person name="Kim S."/>
            <person name="Oh Y.-L."/>
            <person name="Kong W.-S."/>
            <person name="Park H."/>
            <person name="Jeong J."/>
            <person name="Song E.-S."/>
        </authorList>
    </citation>
    <scope>NUCLEOTIDE SEQUENCE [LARGE SCALE GENOMIC DNA]</scope>
    <source>
        <strain evidence="11">51987-8</strain>
    </source>
</reference>